<protein>
    <submittedName>
        <fullName evidence="1">Uncharacterized protein</fullName>
    </submittedName>
</protein>
<organism evidence="1 2">
    <name type="scientific">Solanum tuberosum</name>
    <name type="common">Potato</name>
    <dbReference type="NCBI Taxonomy" id="4113"/>
    <lineage>
        <taxon>Eukaryota</taxon>
        <taxon>Viridiplantae</taxon>
        <taxon>Streptophyta</taxon>
        <taxon>Embryophyta</taxon>
        <taxon>Tracheophyta</taxon>
        <taxon>Spermatophyta</taxon>
        <taxon>Magnoliopsida</taxon>
        <taxon>eudicotyledons</taxon>
        <taxon>Gunneridae</taxon>
        <taxon>Pentapetalae</taxon>
        <taxon>asterids</taxon>
        <taxon>lamiids</taxon>
        <taxon>Solanales</taxon>
        <taxon>Solanaceae</taxon>
        <taxon>Solanoideae</taxon>
        <taxon>Solaneae</taxon>
        <taxon>Solanum</taxon>
    </lineage>
</organism>
<evidence type="ECO:0000313" key="2">
    <source>
        <dbReference type="Proteomes" id="UP000826656"/>
    </source>
</evidence>
<accession>A0ABQ7WND9</accession>
<dbReference type="EMBL" id="JAIVGD010000001">
    <property type="protein sequence ID" value="KAH0782257.1"/>
    <property type="molecule type" value="Genomic_DNA"/>
</dbReference>
<comment type="caution">
    <text evidence="1">The sequence shown here is derived from an EMBL/GenBank/DDBJ whole genome shotgun (WGS) entry which is preliminary data.</text>
</comment>
<dbReference type="PANTHER" id="PTHR11439">
    <property type="entry name" value="GAG-POL-RELATED RETROTRANSPOSON"/>
    <property type="match status" value="1"/>
</dbReference>
<name>A0ABQ7WND9_SOLTU</name>
<dbReference type="PANTHER" id="PTHR11439:SF475">
    <property type="entry name" value="CYSTEINE-RICH RLK (RECEPTOR-LIKE PROTEIN KINASE) 8"/>
    <property type="match status" value="1"/>
</dbReference>
<keyword evidence="2" id="KW-1185">Reference proteome</keyword>
<reference evidence="1 2" key="1">
    <citation type="journal article" date="2021" name="bioRxiv">
        <title>Chromosome-scale and haplotype-resolved genome assembly of a tetraploid potato cultivar.</title>
        <authorList>
            <person name="Sun H."/>
            <person name="Jiao W.-B."/>
            <person name="Krause K."/>
            <person name="Campoy J.A."/>
            <person name="Goel M."/>
            <person name="Folz-Donahue K."/>
            <person name="Kukat C."/>
            <person name="Huettel B."/>
            <person name="Schneeberger K."/>
        </authorList>
    </citation>
    <scope>NUCLEOTIDE SEQUENCE [LARGE SCALE GENOMIC DNA]</scope>
    <source>
        <strain evidence="1">SolTubOtavaFocal</strain>
        <tissue evidence="1">Leaves</tissue>
    </source>
</reference>
<gene>
    <name evidence="1" type="ORF">KY290_001855</name>
</gene>
<dbReference type="CDD" id="cd09272">
    <property type="entry name" value="RNase_HI_RT_Ty1"/>
    <property type="match status" value="1"/>
</dbReference>
<proteinExistence type="predicted"/>
<evidence type="ECO:0000313" key="1">
    <source>
        <dbReference type="EMBL" id="KAH0782257.1"/>
    </source>
</evidence>
<dbReference type="Proteomes" id="UP000826656">
    <property type="component" value="Unassembled WGS sequence"/>
</dbReference>
<sequence>MQNPKKPHLEAAQRILRYVKCTLGYGILYKKGRDCKLAGYCDVDYAEVEYRAAEVGAQEITWLIQLLKDLHQTMKYSIPLYCDNQLAINLAENLVFHTRTKHVEKIKLPIYKQNARPAVSLETSVVLGIIKRKEARVEGEC</sequence>